<gene>
    <name evidence="6" type="ORF">NF867_16975</name>
</gene>
<evidence type="ECO:0000256" key="3">
    <source>
        <dbReference type="ARBA" id="ARBA00022801"/>
    </source>
</evidence>
<dbReference type="InterPro" id="IPR036034">
    <property type="entry name" value="PDZ_sf"/>
</dbReference>
<keyword evidence="7" id="KW-1185">Reference proteome</keyword>
<sequence>MKKLFAFLICLQIFKPTFAQNNSLNVEQLQAEVKQGIKQAYNASVRIIAYNSELQSGVGGNFSGVVVDKKGHILTAGHAITPNAIYLVTFPDGRQVKAKGLGVIANADAGMLVITDKGKWPTAKMGWSSILENNIPCLSIACPGSLGLNNPTVRFGYISNKLHDNGYIQNTCLMEPGDSGGPLFDLQGRVIGIHSRIRDVQEDNFETPIDVFRKYWTVLQSPQNHTAFIPEDKFSPDKKAQEKPVPEIAALSSSFKAQNSELQQTVFAVKDSVQKASILCTLVNLKGLFPESDLSGKSFFISKSSEIGEYPTIEVVAGKFVSAKVLNRDEKNDLALLEVSMEINGGVALQSINTDSVSFEEVGNFLISPQPQKEGIMSVLGNRFLAIPKSPAAFLGLGVNFNTDTHKITVTAIYHEWTNGKAENIKKGENDIQIGDVLTRINNEPILTVDGLSKELSKHDIDQSVSLQYTKKSGNTLTKDVVLKHYYVAPSTSVDHFIEGKSQRRDNFKEALVHDGKLNPTDCGGPLYGINGKFYGINIARFSRTTSLAMPTKVIVQFVKESKIIL</sequence>
<proteinExistence type="inferred from homology"/>
<feature type="chain" id="PRO_5040818125" evidence="4">
    <location>
        <begin position="20"/>
        <end position="566"/>
    </location>
</feature>
<dbReference type="GO" id="GO:0004252">
    <property type="term" value="F:serine-type endopeptidase activity"/>
    <property type="evidence" value="ECO:0007669"/>
    <property type="project" value="InterPro"/>
</dbReference>
<evidence type="ECO:0000259" key="5">
    <source>
        <dbReference type="PROSITE" id="PS50106"/>
    </source>
</evidence>
<feature type="domain" description="PDZ" evidence="5">
    <location>
        <begin position="384"/>
        <end position="455"/>
    </location>
</feature>
<evidence type="ECO:0000256" key="4">
    <source>
        <dbReference type="SAM" id="SignalP"/>
    </source>
</evidence>
<evidence type="ECO:0000256" key="1">
    <source>
        <dbReference type="ARBA" id="ARBA00010541"/>
    </source>
</evidence>
<keyword evidence="3" id="KW-0378">Hydrolase</keyword>
<keyword evidence="2" id="KW-0645">Protease</keyword>
<dbReference type="Gene3D" id="2.30.42.10">
    <property type="match status" value="1"/>
</dbReference>
<protein>
    <submittedName>
        <fullName evidence="6">Trypsin-like peptidase domain-containing protein</fullName>
    </submittedName>
</protein>
<dbReference type="PRINTS" id="PR00834">
    <property type="entry name" value="PROTEASES2C"/>
</dbReference>
<dbReference type="PANTHER" id="PTHR22939">
    <property type="entry name" value="SERINE PROTEASE FAMILY S1C HTRA-RELATED"/>
    <property type="match status" value="1"/>
</dbReference>
<evidence type="ECO:0000256" key="2">
    <source>
        <dbReference type="ARBA" id="ARBA00022670"/>
    </source>
</evidence>
<dbReference type="Proteomes" id="UP001155182">
    <property type="component" value="Unassembled WGS sequence"/>
</dbReference>
<evidence type="ECO:0000313" key="6">
    <source>
        <dbReference type="EMBL" id="MCO4294558.1"/>
    </source>
</evidence>
<comment type="caution">
    <text evidence="6">The sequence shown here is derived from an EMBL/GenBank/DDBJ whole genome shotgun (WGS) entry which is preliminary data.</text>
</comment>
<dbReference type="InterPro" id="IPR009003">
    <property type="entry name" value="Peptidase_S1_PA"/>
</dbReference>
<dbReference type="InterPro" id="IPR001478">
    <property type="entry name" value="PDZ"/>
</dbReference>
<reference evidence="6" key="1">
    <citation type="submission" date="2022-06" db="EMBL/GenBank/DDBJ databases">
        <title>Solitalea sp. MAHUQ-68 isolated from rhizospheric soil.</title>
        <authorList>
            <person name="Huq M.A."/>
        </authorList>
    </citation>
    <scope>NUCLEOTIDE SEQUENCE</scope>
    <source>
        <strain evidence="6">MAHUQ-68</strain>
    </source>
</reference>
<keyword evidence="4" id="KW-0732">Signal</keyword>
<dbReference type="Pfam" id="PF13365">
    <property type="entry name" value="Trypsin_2"/>
    <property type="match status" value="1"/>
</dbReference>
<accession>A0A9X2F9X8</accession>
<name>A0A9X2F9X8_9SPHI</name>
<dbReference type="GO" id="GO:0006508">
    <property type="term" value="P:proteolysis"/>
    <property type="evidence" value="ECO:0007669"/>
    <property type="project" value="UniProtKB-KW"/>
</dbReference>
<dbReference type="SUPFAM" id="SSF50156">
    <property type="entry name" value="PDZ domain-like"/>
    <property type="match status" value="1"/>
</dbReference>
<evidence type="ECO:0000313" key="7">
    <source>
        <dbReference type="Proteomes" id="UP001155182"/>
    </source>
</evidence>
<organism evidence="6 7">
    <name type="scientific">Solitalea agri</name>
    <dbReference type="NCBI Taxonomy" id="2953739"/>
    <lineage>
        <taxon>Bacteria</taxon>
        <taxon>Pseudomonadati</taxon>
        <taxon>Bacteroidota</taxon>
        <taxon>Sphingobacteriia</taxon>
        <taxon>Sphingobacteriales</taxon>
        <taxon>Sphingobacteriaceae</taxon>
        <taxon>Solitalea</taxon>
    </lineage>
</organism>
<dbReference type="PROSITE" id="PS50106">
    <property type="entry name" value="PDZ"/>
    <property type="match status" value="1"/>
</dbReference>
<dbReference type="PANTHER" id="PTHR22939:SF129">
    <property type="entry name" value="SERINE PROTEASE HTRA2, MITOCHONDRIAL"/>
    <property type="match status" value="1"/>
</dbReference>
<comment type="similarity">
    <text evidence="1">Belongs to the peptidase S1C family.</text>
</comment>
<dbReference type="EMBL" id="JAMWYS010000058">
    <property type="protein sequence ID" value="MCO4294558.1"/>
    <property type="molecule type" value="Genomic_DNA"/>
</dbReference>
<dbReference type="RefSeq" id="WP_252589590.1">
    <property type="nucleotide sequence ID" value="NZ_JAMWYS010000058.1"/>
</dbReference>
<dbReference type="InterPro" id="IPR001940">
    <property type="entry name" value="Peptidase_S1C"/>
</dbReference>
<feature type="signal peptide" evidence="4">
    <location>
        <begin position="1"/>
        <end position="19"/>
    </location>
</feature>
<dbReference type="SUPFAM" id="SSF50494">
    <property type="entry name" value="Trypsin-like serine proteases"/>
    <property type="match status" value="2"/>
</dbReference>
<dbReference type="AlphaFoldDB" id="A0A9X2F9X8"/>
<dbReference type="Gene3D" id="2.40.10.120">
    <property type="match status" value="1"/>
</dbReference>